<protein>
    <recommendedName>
        <fullName evidence="5">PAS domain-containing protein</fullName>
    </recommendedName>
</protein>
<proteinExistence type="predicted"/>
<dbReference type="Proteomes" id="UP000557656">
    <property type="component" value="Unassembled WGS sequence"/>
</dbReference>
<dbReference type="RefSeq" id="WP_061780809.1">
    <property type="nucleotide sequence ID" value="NZ_DASCOA010000688.1"/>
</dbReference>
<evidence type="ECO:0000313" key="1">
    <source>
        <dbReference type="EMBL" id="NNG54512.1"/>
    </source>
</evidence>
<dbReference type="EMBL" id="JABEOV010000020">
    <property type="protein sequence ID" value="NNG54512.1"/>
    <property type="molecule type" value="Genomic_DNA"/>
</dbReference>
<dbReference type="EMBL" id="JABYQV010000010">
    <property type="protein sequence ID" value="NVP31926.1"/>
    <property type="molecule type" value="Genomic_DNA"/>
</dbReference>
<evidence type="ECO:0000313" key="3">
    <source>
        <dbReference type="Proteomes" id="UP000531581"/>
    </source>
</evidence>
<accession>A0A7Y7QWW9</accession>
<dbReference type="AlphaFoldDB" id="A0A7Y7QWW9"/>
<evidence type="ECO:0000313" key="2">
    <source>
        <dbReference type="EMBL" id="NVP31926.1"/>
    </source>
</evidence>
<evidence type="ECO:0000313" key="4">
    <source>
        <dbReference type="Proteomes" id="UP000557656"/>
    </source>
</evidence>
<sequence>MNSPSGSAAALPGGSVVDSAVVDGPEDALSSLAGRERRLHARAYHHWASLLDGARFPLIRSLDPGTIGDFAANSVLLDFRGSRTDPVIAYIGSALRDECDLDHRPERIVDLPERSLLARMTGHCSQIVIDQAPAGFEAEFINTRGRTTLYRGILLPYSSDGLMIDFVHGVVSWKELADPLLQATLDSALLDSLGGRGAPASPDATAGLWAEGRPTSPRLRAEAPDILAHIAFATGAEPGTAVVLAGHVATDGGMAVTGSVVGDDELADRVLRASH</sequence>
<keyword evidence="4" id="KW-1185">Reference proteome</keyword>
<evidence type="ECO:0008006" key="5">
    <source>
        <dbReference type="Google" id="ProtNLM"/>
    </source>
</evidence>
<name>A0A7Y7QWW9_9SPHN</name>
<reference evidence="3 4" key="1">
    <citation type="submission" date="2020-05" db="EMBL/GenBank/DDBJ databases">
        <title>Draft Genome Sequences of Sphingomonas sp. Isolated from the International Space Station.</title>
        <authorList>
            <person name="Bijlani S."/>
            <person name="Singh N.K."/>
            <person name="Mason C.E."/>
            <person name="Wang C.C."/>
            <person name="Venkateswaran K."/>
        </authorList>
    </citation>
    <scope>NUCLEOTIDE SEQUENCE [LARGE SCALE GENOMIC DNA]</scope>
    <source>
        <strain evidence="1 4">IIF7SW-B5</strain>
        <strain evidence="2">ISS-IIF7SWP</strain>
    </source>
</reference>
<organism evidence="2 3">
    <name type="scientific">Sphingomonas sanguinis</name>
    <dbReference type="NCBI Taxonomy" id="33051"/>
    <lineage>
        <taxon>Bacteria</taxon>
        <taxon>Pseudomonadati</taxon>
        <taxon>Pseudomonadota</taxon>
        <taxon>Alphaproteobacteria</taxon>
        <taxon>Sphingomonadales</taxon>
        <taxon>Sphingomonadaceae</taxon>
        <taxon>Sphingomonas</taxon>
    </lineage>
</organism>
<comment type="caution">
    <text evidence="2">The sequence shown here is derived from an EMBL/GenBank/DDBJ whole genome shotgun (WGS) entry which is preliminary data.</text>
</comment>
<dbReference type="Proteomes" id="UP000531581">
    <property type="component" value="Unassembled WGS sequence"/>
</dbReference>
<gene>
    <name evidence="1" type="ORF">HKX05_14250</name>
    <name evidence="2" type="ORF">HLV41_12810</name>
</gene>
<dbReference type="GeneID" id="78487242"/>